<comment type="caution">
    <text evidence="2">The sequence shown here is derived from an EMBL/GenBank/DDBJ whole genome shotgun (WGS) entry which is preliminary data.</text>
</comment>
<feature type="region of interest" description="Disordered" evidence="1">
    <location>
        <begin position="105"/>
        <end position="124"/>
    </location>
</feature>
<feature type="region of interest" description="Disordered" evidence="1">
    <location>
        <begin position="31"/>
        <end position="90"/>
    </location>
</feature>
<accession>A0A318JYV6</accession>
<evidence type="ECO:0000313" key="2">
    <source>
        <dbReference type="EMBL" id="PXX60838.1"/>
    </source>
</evidence>
<keyword evidence="3" id="KW-1185">Reference proteome</keyword>
<evidence type="ECO:0000313" key="3">
    <source>
        <dbReference type="Proteomes" id="UP000247569"/>
    </source>
</evidence>
<feature type="region of interest" description="Disordered" evidence="1">
    <location>
        <begin position="155"/>
        <end position="175"/>
    </location>
</feature>
<gene>
    <name evidence="2" type="ORF">DFR70_10929</name>
</gene>
<feature type="compositionally biased region" description="Low complexity" evidence="1">
    <location>
        <begin position="106"/>
        <end position="123"/>
    </location>
</feature>
<feature type="region of interest" description="Disordered" evidence="1">
    <location>
        <begin position="193"/>
        <end position="212"/>
    </location>
</feature>
<dbReference type="Proteomes" id="UP000247569">
    <property type="component" value="Unassembled WGS sequence"/>
</dbReference>
<sequence length="664" mass="68944">MKPGLLLLPRRPVTRNALSASPFPAAALRLTTTGSPSTAGRGHTANTTRRRRIARRDHSFAGCGPSLTTTGHGHNLTARSPNTAGGGHTANTARSLSIVRRNHFAGRGPSSTTRGHTTTGHGHNFTARNLSIVRRDRFAGCGRSITTRGHAITGHGHSFIARSPSTARRGHTANTARSLSITRRDHSFAGCGPSIIGPGHSRTARSHSITGSGRHPIGCSTIVLAGTTRPDCTLGGIVRARGAITTRSGSIAAHSRSVSGIGHSTAGRGLIARSPSTAGRGHTADTARSLSITRRDHSFAGRRPSSTRHSHSLTAGRSPSNTARSRPITRHSASIIGPGHSRTARSHSITGSGRHPIGCSTIGLAGTTRPDCTLGGIVRARGAITTRSGSIAAHSRSISGIGHTTARRSYGLIDRSRSTGGRGRAINTTRSRNIGRRCYSIGCGTIVLASTRAGCAADIMLRVRAAMTARGRHITARRCSLSANHHSSAERGRGLTTRRRSTVGHAAVVGYGRSSIGRDHSWRGRSFGYRGAIGLDCPLVRSDRPRLCVGVRSDMLGGHLDIIGHGGVCGQVWGRCAGGGAGEGSLQETSRGVVVAGRGSAAVRAGGGGWRGVGAVDHRPDRWMTSRAIARYASAPLDLGAHVVIGSPATLASGNRTVREIAAS</sequence>
<evidence type="ECO:0000256" key="1">
    <source>
        <dbReference type="SAM" id="MobiDB-lite"/>
    </source>
</evidence>
<name>A0A318JYV6_9NOCA</name>
<feature type="compositionally biased region" description="Polar residues" evidence="1">
    <location>
        <begin position="66"/>
        <end position="90"/>
    </location>
</feature>
<feature type="compositionally biased region" description="Polar residues" evidence="1">
    <location>
        <begin position="312"/>
        <end position="324"/>
    </location>
</feature>
<reference evidence="2 3" key="1">
    <citation type="submission" date="2018-05" db="EMBL/GenBank/DDBJ databases">
        <title>Genomic Encyclopedia of Type Strains, Phase IV (KMG-IV): sequencing the most valuable type-strain genomes for metagenomic binning, comparative biology and taxonomic classification.</title>
        <authorList>
            <person name="Goeker M."/>
        </authorList>
    </citation>
    <scope>NUCLEOTIDE SEQUENCE [LARGE SCALE GENOMIC DNA]</scope>
    <source>
        <strain evidence="2 3">DSM 44704</strain>
    </source>
</reference>
<protein>
    <submittedName>
        <fullName evidence="2">Uncharacterized protein</fullName>
    </submittedName>
</protein>
<organism evidence="2 3">
    <name type="scientific">Nocardia tenerifensis</name>
    <dbReference type="NCBI Taxonomy" id="228006"/>
    <lineage>
        <taxon>Bacteria</taxon>
        <taxon>Bacillati</taxon>
        <taxon>Actinomycetota</taxon>
        <taxon>Actinomycetes</taxon>
        <taxon>Mycobacteriales</taxon>
        <taxon>Nocardiaceae</taxon>
        <taxon>Nocardia</taxon>
    </lineage>
</organism>
<dbReference type="EMBL" id="QJKF01000009">
    <property type="protein sequence ID" value="PXX60838.1"/>
    <property type="molecule type" value="Genomic_DNA"/>
</dbReference>
<dbReference type="AlphaFoldDB" id="A0A318JYV6"/>
<proteinExistence type="predicted"/>
<feature type="region of interest" description="Disordered" evidence="1">
    <location>
        <begin position="272"/>
        <end position="354"/>
    </location>
</feature>